<gene>
    <name evidence="3" type="ORF">AXF42_Ash012990</name>
</gene>
<dbReference type="Proteomes" id="UP000236161">
    <property type="component" value="Unassembled WGS sequence"/>
</dbReference>
<name>A0A2I0ARU4_9ASPA</name>
<keyword evidence="1" id="KW-1133">Transmembrane helix</keyword>
<evidence type="ECO:0000256" key="2">
    <source>
        <dbReference type="SAM" id="SignalP"/>
    </source>
</evidence>
<feature type="signal peptide" evidence="2">
    <location>
        <begin position="1"/>
        <end position="23"/>
    </location>
</feature>
<feature type="chain" id="PRO_5014177645" evidence="2">
    <location>
        <begin position="24"/>
        <end position="198"/>
    </location>
</feature>
<feature type="transmembrane region" description="Helical" evidence="1">
    <location>
        <begin position="161"/>
        <end position="182"/>
    </location>
</feature>
<evidence type="ECO:0000313" key="3">
    <source>
        <dbReference type="EMBL" id="PKA58267.1"/>
    </source>
</evidence>
<dbReference type="OrthoDB" id="3360032at2759"/>
<dbReference type="PANTHER" id="PTHR35465">
    <property type="entry name" value="CAVEOLIN-1 PROTEIN"/>
    <property type="match status" value="1"/>
</dbReference>
<keyword evidence="4" id="KW-1185">Reference proteome</keyword>
<dbReference type="PROSITE" id="PS51257">
    <property type="entry name" value="PROKAR_LIPOPROTEIN"/>
    <property type="match status" value="1"/>
</dbReference>
<keyword evidence="1" id="KW-0812">Transmembrane</keyword>
<sequence length="198" mass="22859">MMERIRWCLVMILQSFIVSCVSLNHKDLEGIDMKVLHVAEELERETLLLTIGQRIYELHGLKESSWYEVKISYPASIPASFSLRLKNLVERQVSTSRRLLNTEKIMFQFHRGSWNSSENVAFVLLTVERAGIVAQPNRKEQEVVLFNIICEELLIGIPHRAWWVGIAGLLCLLMAAFIPYYFPLYLLQSCKTAVTKES</sequence>
<accession>A0A2I0ARU4</accession>
<keyword evidence="1" id="KW-0472">Membrane</keyword>
<dbReference type="PANTHER" id="PTHR35465:SF1">
    <property type="entry name" value="PHOSPHATIDYLINOSITOL-GLYCAN BIOSYNTHESIS CLASS X PROTEIN"/>
    <property type="match status" value="1"/>
</dbReference>
<protein>
    <submittedName>
        <fullName evidence="3">Uncharacterized protein</fullName>
    </submittedName>
</protein>
<keyword evidence="2" id="KW-0732">Signal</keyword>
<evidence type="ECO:0000313" key="4">
    <source>
        <dbReference type="Proteomes" id="UP000236161"/>
    </source>
</evidence>
<organism evidence="3 4">
    <name type="scientific">Apostasia shenzhenica</name>
    <dbReference type="NCBI Taxonomy" id="1088818"/>
    <lineage>
        <taxon>Eukaryota</taxon>
        <taxon>Viridiplantae</taxon>
        <taxon>Streptophyta</taxon>
        <taxon>Embryophyta</taxon>
        <taxon>Tracheophyta</taxon>
        <taxon>Spermatophyta</taxon>
        <taxon>Magnoliopsida</taxon>
        <taxon>Liliopsida</taxon>
        <taxon>Asparagales</taxon>
        <taxon>Orchidaceae</taxon>
        <taxon>Apostasioideae</taxon>
        <taxon>Apostasia</taxon>
    </lineage>
</organism>
<reference evidence="3 4" key="1">
    <citation type="journal article" date="2017" name="Nature">
        <title>The Apostasia genome and the evolution of orchids.</title>
        <authorList>
            <person name="Zhang G.Q."/>
            <person name="Liu K.W."/>
            <person name="Li Z."/>
            <person name="Lohaus R."/>
            <person name="Hsiao Y.Y."/>
            <person name="Niu S.C."/>
            <person name="Wang J.Y."/>
            <person name="Lin Y.C."/>
            <person name="Xu Q."/>
            <person name="Chen L.J."/>
            <person name="Yoshida K."/>
            <person name="Fujiwara S."/>
            <person name="Wang Z.W."/>
            <person name="Zhang Y.Q."/>
            <person name="Mitsuda N."/>
            <person name="Wang M."/>
            <person name="Liu G.H."/>
            <person name="Pecoraro L."/>
            <person name="Huang H.X."/>
            <person name="Xiao X.J."/>
            <person name="Lin M."/>
            <person name="Wu X.Y."/>
            <person name="Wu W.L."/>
            <person name="Chen Y.Y."/>
            <person name="Chang S.B."/>
            <person name="Sakamoto S."/>
            <person name="Ohme-Takagi M."/>
            <person name="Yagi M."/>
            <person name="Zeng S.J."/>
            <person name="Shen C.Y."/>
            <person name="Yeh C.M."/>
            <person name="Luo Y.B."/>
            <person name="Tsai W.C."/>
            <person name="Van de Peer Y."/>
            <person name="Liu Z.J."/>
        </authorList>
    </citation>
    <scope>NUCLEOTIDE SEQUENCE [LARGE SCALE GENOMIC DNA]</scope>
    <source>
        <strain evidence="4">cv. Shenzhen</strain>
        <tissue evidence="3">Stem</tissue>
    </source>
</reference>
<dbReference type="AlphaFoldDB" id="A0A2I0ARU4"/>
<evidence type="ECO:0000256" key="1">
    <source>
        <dbReference type="SAM" id="Phobius"/>
    </source>
</evidence>
<proteinExistence type="predicted"/>
<dbReference type="EMBL" id="KZ451955">
    <property type="protein sequence ID" value="PKA58267.1"/>
    <property type="molecule type" value="Genomic_DNA"/>
</dbReference>